<organism evidence="1 2">
    <name type="scientific">Armillaria gallica</name>
    <name type="common">Bulbous honey fungus</name>
    <name type="synonym">Armillaria bulbosa</name>
    <dbReference type="NCBI Taxonomy" id="47427"/>
    <lineage>
        <taxon>Eukaryota</taxon>
        <taxon>Fungi</taxon>
        <taxon>Dikarya</taxon>
        <taxon>Basidiomycota</taxon>
        <taxon>Agaricomycotina</taxon>
        <taxon>Agaricomycetes</taxon>
        <taxon>Agaricomycetidae</taxon>
        <taxon>Agaricales</taxon>
        <taxon>Marasmiineae</taxon>
        <taxon>Physalacriaceae</taxon>
        <taxon>Armillaria</taxon>
    </lineage>
</organism>
<sequence>MPTPPPPVTLPWNTHTSSSALLHILIASLSSSSPILFSGQVSSESQKHVVHFMPKAIPIIYDSPNPLIIANITNWEYSAVNCAEVNKDKITADILIPTLPTGFQDELVHNWYNTNYEDLLQLSIAELATAMHMEFLDEHWVLDLCTKILADYQPALESLSIWSTCLWKESLYLSKSTFTISNEHLLDLLETHLNPHLLNAYKNMYWQHNR</sequence>
<evidence type="ECO:0000313" key="2">
    <source>
        <dbReference type="Proteomes" id="UP000217790"/>
    </source>
</evidence>
<reference evidence="2" key="1">
    <citation type="journal article" date="2017" name="Nat. Ecol. Evol.">
        <title>Genome expansion and lineage-specific genetic innovations in the forest pathogenic fungi Armillaria.</title>
        <authorList>
            <person name="Sipos G."/>
            <person name="Prasanna A.N."/>
            <person name="Walter M.C."/>
            <person name="O'Connor E."/>
            <person name="Balint B."/>
            <person name="Krizsan K."/>
            <person name="Kiss B."/>
            <person name="Hess J."/>
            <person name="Varga T."/>
            <person name="Slot J."/>
            <person name="Riley R."/>
            <person name="Boka B."/>
            <person name="Rigling D."/>
            <person name="Barry K."/>
            <person name="Lee J."/>
            <person name="Mihaltcheva S."/>
            <person name="LaButti K."/>
            <person name="Lipzen A."/>
            <person name="Waldron R."/>
            <person name="Moloney N.M."/>
            <person name="Sperisen C."/>
            <person name="Kredics L."/>
            <person name="Vagvoelgyi C."/>
            <person name="Patrignani A."/>
            <person name="Fitzpatrick D."/>
            <person name="Nagy I."/>
            <person name="Doyle S."/>
            <person name="Anderson J.B."/>
            <person name="Grigoriev I.V."/>
            <person name="Gueldener U."/>
            <person name="Muensterkoetter M."/>
            <person name="Nagy L.G."/>
        </authorList>
    </citation>
    <scope>NUCLEOTIDE SEQUENCE [LARGE SCALE GENOMIC DNA]</scope>
    <source>
        <strain evidence="2">Ar21-2</strain>
    </source>
</reference>
<proteinExistence type="predicted"/>
<dbReference type="Proteomes" id="UP000217790">
    <property type="component" value="Unassembled WGS sequence"/>
</dbReference>
<dbReference type="STRING" id="47427.A0A2H3E352"/>
<keyword evidence="2" id="KW-1185">Reference proteome</keyword>
<protein>
    <submittedName>
        <fullName evidence="1">Uncharacterized protein</fullName>
    </submittedName>
</protein>
<gene>
    <name evidence="1" type="ORF">ARMGADRAFT_1071372</name>
</gene>
<dbReference type="InParanoid" id="A0A2H3E352"/>
<evidence type="ECO:0000313" key="1">
    <source>
        <dbReference type="EMBL" id="PBL01876.1"/>
    </source>
</evidence>
<dbReference type="AlphaFoldDB" id="A0A2H3E352"/>
<accession>A0A2H3E352</accession>
<dbReference type="EMBL" id="KZ293645">
    <property type="protein sequence ID" value="PBL01876.1"/>
    <property type="molecule type" value="Genomic_DNA"/>
</dbReference>
<name>A0A2H3E352_ARMGA</name>